<name>A0A9E8MPU1_9MICO</name>
<dbReference type="Proteomes" id="UP001164706">
    <property type="component" value="Chromosome"/>
</dbReference>
<keyword evidence="3" id="KW-1185">Reference proteome</keyword>
<dbReference type="RefSeq" id="WP_267782809.1">
    <property type="nucleotide sequence ID" value="NZ_CP113089.1"/>
</dbReference>
<keyword evidence="1" id="KW-0812">Transmembrane</keyword>
<feature type="transmembrane region" description="Helical" evidence="1">
    <location>
        <begin position="158"/>
        <end position="177"/>
    </location>
</feature>
<reference evidence="2" key="1">
    <citation type="submission" date="2022-11" db="EMBL/GenBank/DDBJ databases">
        <title>Description of Microcella daejonensis nov. sp, isolated from riverside soil.</title>
        <authorList>
            <person name="Molina K.M."/>
            <person name="Kim S.B."/>
        </authorList>
    </citation>
    <scope>NUCLEOTIDE SEQUENCE</scope>
    <source>
        <strain evidence="2">MMS21-STM12</strain>
    </source>
</reference>
<proteinExistence type="predicted"/>
<dbReference type="AlphaFoldDB" id="A0A9E8MPU1"/>
<accession>A0A9E8MPU1</accession>
<sequence>MSERELARVRDQVAQLPGSLRGPSAVDAGRGVAAEAVLQAPAAGDDYPSTQDLSSVSGRWIAFGSVQLVSAILAGASHFGARGGRLEPEIAANIAVIGTLASVIFGVLALRLGASMPMVLRSARRTPIIVALVRLPIGFTLGLVRLLTGESYEDVEMIRAAVVQAVGFAALLVIIRLTPGAVELRARAGLSDAECAELRVRDPELAQRMKDAEIQALLALTALGQVDQQLAERESVRIDERWGESGESSPST</sequence>
<feature type="transmembrane region" description="Helical" evidence="1">
    <location>
        <begin position="126"/>
        <end position="146"/>
    </location>
</feature>
<evidence type="ECO:0000313" key="2">
    <source>
        <dbReference type="EMBL" id="WAB82636.1"/>
    </source>
</evidence>
<feature type="transmembrane region" description="Helical" evidence="1">
    <location>
        <begin position="60"/>
        <end position="79"/>
    </location>
</feature>
<evidence type="ECO:0000313" key="3">
    <source>
        <dbReference type="Proteomes" id="UP001164706"/>
    </source>
</evidence>
<evidence type="ECO:0000256" key="1">
    <source>
        <dbReference type="SAM" id="Phobius"/>
    </source>
</evidence>
<gene>
    <name evidence="2" type="ORF">OVN18_06450</name>
</gene>
<dbReference type="EMBL" id="CP113089">
    <property type="protein sequence ID" value="WAB82636.1"/>
    <property type="molecule type" value="Genomic_DNA"/>
</dbReference>
<feature type="transmembrane region" description="Helical" evidence="1">
    <location>
        <begin position="91"/>
        <end position="114"/>
    </location>
</feature>
<protein>
    <submittedName>
        <fullName evidence="2">Uncharacterized protein</fullName>
    </submittedName>
</protein>
<organism evidence="2 3">
    <name type="scientific">Microcella daejeonensis</name>
    <dbReference type="NCBI Taxonomy" id="2994971"/>
    <lineage>
        <taxon>Bacteria</taxon>
        <taxon>Bacillati</taxon>
        <taxon>Actinomycetota</taxon>
        <taxon>Actinomycetes</taxon>
        <taxon>Micrococcales</taxon>
        <taxon>Microbacteriaceae</taxon>
        <taxon>Microcella</taxon>
    </lineage>
</organism>
<keyword evidence="1" id="KW-1133">Transmembrane helix</keyword>
<keyword evidence="1" id="KW-0472">Membrane</keyword>
<dbReference type="KEGG" id="mdb:OVN18_06450"/>